<dbReference type="PhylomeDB" id="B3MMK7"/>
<proteinExistence type="predicted"/>
<evidence type="ECO:0000256" key="1">
    <source>
        <dbReference type="SAM" id="MobiDB-lite"/>
    </source>
</evidence>
<dbReference type="STRING" id="7217.B3MMK7"/>
<dbReference type="InParanoid" id="B3MMK7"/>
<name>B3MMK7_DROAN</name>
<dbReference type="InterPro" id="IPR009818">
    <property type="entry name" value="PAM2_motif"/>
</dbReference>
<keyword evidence="3" id="KW-1185">Reference proteome</keyword>
<dbReference type="GeneID" id="6497926"/>
<dbReference type="eggNOG" id="ENOG502T8U0">
    <property type="taxonomic scope" value="Eukaryota"/>
</dbReference>
<dbReference type="Proteomes" id="UP000007801">
    <property type="component" value="Unassembled WGS sequence"/>
</dbReference>
<protein>
    <submittedName>
        <fullName evidence="2">Uncharacterized protein</fullName>
    </submittedName>
</protein>
<dbReference type="KEGG" id="dan:6497926"/>
<organism evidence="2 3">
    <name type="scientific">Drosophila ananassae</name>
    <name type="common">Fruit fly</name>
    <dbReference type="NCBI Taxonomy" id="7217"/>
    <lineage>
        <taxon>Eukaryota</taxon>
        <taxon>Metazoa</taxon>
        <taxon>Ecdysozoa</taxon>
        <taxon>Arthropoda</taxon>
        <taxon>Hexapoda</taxon>
        <taxon>Insecta</taxon>
        <taxon>Pterygota</taxon>
        <taxon>Neoptera</taxon>
        <taxon>Endopterygota</taxon>
        <taxon>Diptera</taxon>
        <taxon>Brachycera</taxon>
        <taxon>Muscomorpha</taxon>
        <taxon>Ephydroidea</taxon>
        <taxon>Drosophilidae</taxon>
        <taxon>Drosophila</taxon>
        <taxon>Sophophora</taxon>
    </lineage>
</organism>
<feature type="region of interest" description="Disordered" evidence="1">
    <location>
        <begin position="25"/>
        <end position="65"/>
    </location>
</feature>
<feature type="compositionally biased region" description="Basic and acidic residues" evidence="1">
    <location>
        <begin position="50"/>
        <end position="62"/>
    </location>
</feature>
<dbReference type="OMA" id="KEWDEKC"/>
<dbReference type="HOGENOM" id="CLU_611487_0_0_1"/>
<dbReference type="Pfam" id="PF07145">
    <property type="entry name" value="PAM2"/>
    <property type="match status" value="1"/>
</dbReference>
<dbReference type="EMBL" id="CH902620">
    <property type="protein sequence ID" value="EDV30953.1"/>
    <property type="molecule type" value="Genomic_DNA"/>
</dbReference>
<feature type="region of interest" description="Disordered" evidence="1">
    <location>
        <begin position="124"/>
        <end position="152"/>
    </location>
</feature>
<dbReference type="OrthoDB" id="7870118at2759"/>
<evidence type="ECO:0000313" key="2">
    <source>
        <dbReference type="EMBL" id="EDV30953.1"/>
    </source>
</evidence>
<dbReference type="AlphaFoldDB" id="B3MMK7"/>
<accession>B3MMK7</accession>
<gene>
    <name evidence="2" type="primary">Dana\GF15113</name>
    <name evidence="2" type="synonym">dana_GLEANR_15880</name>
    <name evidence="2" type="ORF">GF15113</name>
</gene>
<reference evidence="2 3" key="1">
    <citation type="journal article" date="2007" name="Nature">
        <title>Evolution of genes and genomes on the Drosophila phylogeny.</title>
        <authorList>
            <consortium name="Drosophila 12 Genomes Consortium"/>
            <person name="Clark A.G."/>
            <person name="Eisen M.B."/>
            <person name="Smith D.R."/>
            <person name="Bergman C.M."/>
            <person name="Oliver B."/>
            <person name="Markow T.A."/>
            <person name="Kaufman T.C."/>
            <person name="Kellis M."/>
            <person name="Gelbart W."/>
            <person name="Iyer V.N."/>
            <person name="Pollard D.A."/>
            <person name="Sackton T.B."/>
            <person name="Larracuente A.M."/>
            <person name="Singh N.D."/>
            <person name="Abad J.P."/>
            <person name="Abt D.N."/>
            <person name="Adryan B."/>
            <person name="Aguade M."/>
            <person name="Akashi H."/>
            <person name="Anderson W.W."/>
            <person name="Aquadro C.F."/>
            <person name="Ardell D.H."/>
            <person name="Arguello R."/>
            <person name="Artieri C.G."/>
            <person name="Barbash D.A."/>
            <person name="Barker D."/>
            <person name="Barsanti P."/>
            <person name="Batterham P."/>
            <person name="Batzoglou S."/>
            <person name="Begun D."/>
            <person name="Bhutkar A."/>
            <person name="Blanco E."/>
            <person name="Bosak S.A."/>
            <person name="Bradley R.K."/>
            <person name="Brand A.D."/>
            <person name="Brent M.R."/>
            <person name="Brooks A.N."/>
            <person name="Brown R.H."/>
            <person name="Butlin R.K."/>
            <person name="Caggese C."/>
            <person name="Calvi B.R."/>
            <person name="Bernardo de Carvalho A."/>
            <person name="Caspi A."/>
            <person name="Castrezana S."/>
            <person name="Celniker S.E."/>
            <person name="Chang J.L."/>
            <person name="Chapple C."/>
            <person name="Chatterji S."/>
            <person name="Chinwalla A."/>
            <person name="Civetta A."/>
            <person name="Clifton S.W."/>
            <person name="Comeron J.M."/>
            <person name="Costello J.C."/>
            <person name="Coyne J.A."/>
            <person name="Daub J."/>
            <person name="David R.G."/>
            <person name="Delcher A.L."/>
            <person name="Delehaunty K."/>
            <person name="Do C.B."/>
            <person name="Ebling H."/>
            <person name="Edwards K."/>
            <person name="Eickbush T."/>
            <person name="Evans J.D."/>
            <person name="Filipski A."/>
            <person name="Findeiss S."/>
            <person name="Freyhult E."/>
            <person name="Fulton L."/>
            <person name="Fulton R."/>
            <person name="Garcia A.C."/>
            <person name="Gardiner A."/>
            <person name="Garfield D.A."/>
            <person name="Garvin B.E."/>
            <person name="Gibson G."/>
            <person name="Gilbert D."/>
            <person name="Gnerre S."/>
            <person name="Godfrey J."/>
            <person name="Good R."/>
            <person name="Gotea V."/>
            <person name="Gravely B."/>
            <person name="Greenberg A.J."/>
            <person name="Griffiths-Jones S."/>
            <person name="Gross S."/>
            <person name="Guigo R."/>
            <person name="Gustafson E.A."/>
            <person name="Haerty W."/>
            <person name="Hahn M.W."/>
            <person name="Halligan D.L."/>
            <person name="Halpern A.L."/>
            <person name="Halter G.M."/>
            <person name="Han M.V."/>
            <person name="Heger A."/>
            <person name="Hillier L."/>
            <person name="Hinrichs A.S."/>
            <person name="Holmes I."/>
            <person name="Hoskins R.A."/>
            <person name="Hubisz M.J."/>
            <person name="Hultmark D."/>
            <person name="Huntley M.A."/>
            <person name="Jaffe D.B."/>
            <person name="Jagadeeshan S."/>
            <person name="Jeck W.R."/>
            <person name="Johnson J."/>
            <person name="Jones C.D."/>
            <person name="Jordan W.C."/>
            <person name="Karpen G.H."/>
            <person name="Kataoka E."/>
            <person name="Keightley P.D."/>
            <person name="Kheradpour P."/>
            <person name="Kirkness E.F."/>
            <person name="Koerich L.B."/>
            <person name="Kristiansen K."/>
            <person name="Kudrna D."/>
            <person name="Kulathinal R.J."/>
            <person name="Kumar S."/>
            <person name="Kwok R."/>
            <person name="Lander E."/>
            <person name="Langley C.H."/>
            <person name="Lapoint R."/>
            <person name="Lazzaro B.P."/>
            <person name="Lee S.J."/>
            <person name="Levesque L."/>
            <person name="Li R."/>
            <person name="Lin C.F."/>
            <person name="Lin M.F."/>
            <person name="Lindblad-Toh K."/>
            <person name="Llopart A."/>
            <person name="Long M."/>
            <person name="Low L."/>
            <person name="Lozovsky E."/>
            <person name="Lu J."/>
            <person name="Luo M."/>
            <person name="Machado C.A."/>
            <person name="Makalowski W."/>
            <person name="Marzo M."/>
            <person name="Matsuda M."/>
            <person name="Matzkin L."/>
            <person name="McAllister B."/>
            <person name="McBride C.S."/>
            <person name="McKernan B."/>
            <person name="McKernan K."/>
            <person name="Mendez-Lago M."/>
            <person name="Minx P."/>
            <person name="Mollenhauer M.U."/>
            <person name="Montooth K."/>
            <person name="Mount S.M."/>
            <person name="Mu X."/>
            <person name="Myers E."/>
            <person name="Negre B."/>
            <person name="Newfeld S."/>
            <person name="Nielsen R."/>
            <person name="Noor M.A."/>
            <person name="O'Grady P."/>
            <person name="Pachter L."/>
            <person name="Papaceit M."/>
            <person name="Parisi M.J."/>
            <person name="Parisi M."/>
            <person name="Parts L."/>
            <person name="Pedersen J.S."/>
            <person name="Pesole G."/>
            <person name="Phillippy A.M."/>
            <person name="Ponting C.P."/>
            <person name="Pop M."/>
            <person name="Porcelli D."/>
            <person name="Powell J.R."/>
            <person name="Prohaska S."/>
            <person name="Pruitt K."/>
            <person name="Puig M."/>
            <person name="Quesneville H."/>
            <person name="Ram K.R."/>
            <person name="Rand D."/>
            <person name="Rasmussen M.D."/>
            <person name="Reed L.K."/>
            <person name="Reenan R."/>
            <person name="Reily A."/>
            <person name="Remington K.A."/>
            <person name="Rieger T.T."/>
            <person name="Ritchie M.G."/>
            <person name="Robin C."/>
            <person name="Rogers Y.H."/>
            <person name="Rohde C."/>
            <person name="Rozas J."/>
            <person name="Rubenfield M.J."/>
            <person name="Ruiz A."/>
            <person name="Russo S."/>
            <person name="Salzberg S.L."/>
            <person name="Sanchez-Gracia A."/>
            <person name="Saranga D.J."/>
            <person name="Sato H."/>
            <person name="Schaeffer S.W."/>
            <person name="Schatz M.C."/>
            <person name="Schlenke T."/>
            <person name="Schwartz R."/>
            <person name="Segarra C."/>
            <person name="Singh R.S."/>
            <person name="Sirot L."/>
            <person name="Sirota M."/>
            <person name="Sisneros N.B."/>
            <person name="Smith C.D."/>
            <person name="Smith T.F."/>
            <person name="Spieth J."/>
            <person name="Stage D.E."/>
            <person name="Stark A."/>
            <person name="Stephan W."/>
            <person name="Strausberg R.L."/>
            <person name="Strempel S."/>
            <person name="Sturgill D."/>
            <person name="Sutton G."/>
            <person name="Sutton G.G."/>
            <person name="Tao W."/>
            <person name="Teichmann S."/>
            <person name="Tobari Y.N."/>
            <person name="Tomimura Y."/>
            <person name="Tsolas J.M."/>
            <person name="Valente V.L."/>
            <person name="Venter E."/>
            <person name="Venter J.C."/>
            <person name="Vicario S."/>
            <person name="Vieira F.G."/>
            <person name="Vilella A.J."/>
            <person name="Villasante A."/>
            <person name="Walenz B."/>
            <person name="Wang J."/>
            <person name="Wasserman M."/>
            <person name="Watts T."/>
            <person name="Wilson D."/>
            <person name="Wilson R.K."/>
            <person name="Wing R.A."/>
            <person name="Wolfner M.F."/>
            <person name="Wong A."/>
            <person name="Wong G.K."/>
            <person name="Wu C.I."/>
            <person name="Wu G."/>
            <person name="Yamamoto D."/>
            <person name="Yang H.P."/>
            <person name="Yang S.P."/>
            <person name="Yorke J.A."/>
            <person name="Yoshida K."/>
            <person name="Zdobnov E."/>
            <person name="Zhang P."/>
            <person name="Zhang Y."/>
            <person name="Zimin A.V."/>
            <person name="Baldwin J."/>
            <person name="Abdouelleil A."/>
            <person name="Abdulkadir J."/>
            <person name="Abebe A."/>
            <person name="Abera B."/>
            <person name="Abreu J."/>
            <person name="Acer S.C."/>
            <person name="Aftuck L."/>
            <person name="Alexander A."/>
            <person name="An P."/>
            <person name="Anderson E."/>
            <person name="Anderson S."/>
            <person name="Arachi H."/>
            <person name="Azer M."/>
            <person name="Bachantsang P."/>
            <person name="Barry A."/>
            <person name="Bayul T."/>
            <person name="Berlin A."/>
            <person name="Bessette D."/>
            <person name="Bloom T."/>
            <person name="Blye J."/>
            <person name="Boguslavskiy L."/>
            <person name="Bonnet C."/>
            <person name="Boukhgalter B."/>
            <person name="Bourzgui I."/>
            <person name="Brown A."/>
            <person name="Cahill P."/>
            <person name="Channer S."/>
            <person name="Cheshatsang Y."/>
            <person name="Chuda L."/>
            <person name="Citroen M."/>
            <person name="Collymore A."/>
            <person name="Cooke P."/>
            <person name="Costello M."/>
            <person name="D'Aco K."/>
            <person name="Daza R."/>
            <person name="De Haan G."/>
            <person name="DeGray S."/>
            <person name="DeMaso C."/>
            <person name="Dhargay N."/>
            <person name="Dooley K."/>
            <person name="Dooley E."/>
            <person name="Doricent M."/>
            <person name="Dorje P."/>
            <person name="Dorjee K."/>
            <person name="Dupes A."/>
            <person name="Elong R."/>
            <person name="Falk J."/>
            <person name="Farina A."/>
            <person name="Faro S."/>
            <person name="Ferguson D."/>
            <person name="Fisher S."/>
            <person name="Foley C.D."/>
            <person name="Franke A."/>
            <person name="Friedrich D."/>
            <person name="Gadbois L."/>
            <person name="Gearin G."/>
            <person name="Gearin C.R."/>
            <person name="Giannoukos G."/>
            <person name="Goode T."/>
            <person name="Graham J."/>
            <person name="Grandbois E."/>
            <person name="Grewal S."/>
            <person name="Gyaltsen K."/>
            <person name="Hafez N."/>
            <person name="Hagos B."/>
            <person name="Hall J."/>
            <person name="Henson C."/>
            <person name="Hollinger A."/>
            <person name="Honan T."/>
            <person name="Huard M.D."/>
            <person name="Hughes L."/>
            <person name="Hurhula B."/>
            <person name="Husby M.E."/>
            <person name="Kamat A."/>
            <person name="Kanga B."/>
            <person name="Kashin S."/>
            <person name="Khazanovich D."/>
            <person name="Kisner P."/>
            <person name="Lance K."/>
            <person name="Lara M."/>
            <person name="Lee W."/>
            <person name="Lennon N."/>
            <person name="Letendre F."/>
            <person name="LeVine R."/>
            <person name="Lipovsky A."/>
            <person name="Liu X."/>
            <person name="Liu J."/>
            <person name="Liu S."/>
            <person name="Lokyitsang T."/>
            <person name="Lokyitsang Y."/>
            <person name="Lubonja R."/>
            <person name="Lui A."/>
            <person name="MacDonald P."/>
            <person name="Magnisalis V."/>
            <person name="Maru K."/>
            <person name="Matthews C."/>
            <person name="McCusker W."/>
            <person name="McDonough S."/>
            <person name="Mehta T."/>
            <person name="Meldrim J."/>
            <person name="Meneus L."/>
            <person name="Mihai O."/>
            <person name="Mihalev A."/>
            <person name="Mihova T."/>
            <person name="Mittelman R."/>
            <person name="Mlenga V."/>
            <person name="Montmayeur A."/>
            <person name="Mulrain L."/>
            <person name="Navidi A."/>
            <person name="Naylor J."/>
            <person name="Negash T."/>
            <person name="Nguyen T."/>
            <person name="Nguyen N."/>
            <person name="Nicol R."/>
            <person name="Norbu C."/>
            <person name="Norbu N."/>
            <person name="Novod N."/>
            <person name="O'Neill B."/>
            <person name="Osman S."/>
            <person name="Markiewicz E."/>
            <person name="Oyono O.L."/>
            <person name="Patti C."/>
            <person name="Phunkhang P."/>
            <person name="Pierre F."/>
            <person name="Priest M."/>
            <person name="Raghuraman S."/>
            <person name="Rege F."/>
            <person name="Reyes R."/>
            <person name="Rise C."/>
            <person name="Rogov P."/>
            <person name="Ross K."/>
            <person name="Ryan E."/>
            <person name="Settipalli S."/>
            <person name="Shea T."/>
            <person name="Sherpa N."/>
            <person name="Shi L."/>
            <person name="Shih D."/>
            <person name="Sparrow T."/>
            <person name="Spaulding J."/>
            <person name="Stalker J."/>
            <person name="Stange-Thomann N."/>
            <person name="Stavropoulos S."/>
            <person name="Stone C."/>
            <person name="Strader C."/>
            <person name="Tesfaye S."/>
            <person name="Thomson T."/>
            <person name="Thoulutsang Y."/>
            <person name="Thoulutsang D."/>
            <person name="Topham K."/>
            <person name="Topping I."/>
            <person name="Tsamla T."/>
            <person name="Vassiliev H."/>
            <person name="Vo A."/>
            <person name="Wangchuk T."/>
            <person name="Wangdi T."/>
            <person name="Weiand M."/>
            <person name="Wilkinson J."/>
            <person name="Wilson A."/>
            <person name="Yadav S."/>
            <person name="Young G."/>
            <person name="Yu Q."/>
            <person name="Zembek L."/>
            <person name="Zhong D."/>
            <person name="Zimmer A."/>
            <person name="Zwirko Z."/>
            <person name="Jaffe D.B."/>
            <person name="Alvarez P."/>
            <person name="Brockman W."/>
            <person name="Butler J."/>
            <person name="Chin C."/>
            <person name="Gnerre S."/>
            <person name="Grabherr M."/>
            <person name="Kleber M."/>
            <person name="Mauceli E."/>
            <person name="MacCallum I."/>
        </authorList>
    </citation>
    <scope>NUCLEOTIDE SEQUENCE [LARGE SCALE GENOMIC DNA]</scope>
    <source>
        <strain evidence="3">Tucson 14024-0371.13</strain>
    </source>
</reference>
<evidence type="ECO:0000313" key="3">
    <source>
        <dbReference type="Proteomes" id="UP000007801"/>
    </source>
</evidence>
<sequence length="444" mass="50259">MNNLIKSHALFEILKSPIPSLHFAKGDEPESEVSGGAAKQLNVNAQEFVPRSKREQSPKVEGTDVTADLNSKKCNEQKLKTKLTLPWKGFPKKCEKASRSAQVVLLNDVDYMIVPRIKRVKKTKEDGKVASGEAKPAEVKAKSAKNEEPAPTAAALLSALTAEKRIDAEEKRREQERKVALEALKLVEQRRLRGPLISPKEASEAPEKAKLIIHLSRSPVRFSPEERLRVDRLRIAKKERIERVLREMKSELETQQVQKQKKSLTPPKTTSRWNSGLKDPDKSTASTKRYIPTTKEWDEQCRVKHLADIEAADNYNDSEDENRMPNLAHARLVQPLVSSSSYNILPTQVIKLEDAKAAGTPRYCPPSKLLQGEKRKGNLTHLRPIPHWSPRPTPQGPMETLINKIGRIVKRYTIDQLLKFEPQPEQLERPDFQESATRLGFLCD</sequence>
<feature type="compositionally biased region" description="Basic and acidic residues" evidence="1">
    <location>
        <begin position="135"/>
        <end position="148"/>
    </location>
</feature>
<feature type="region of interest" description="Disordered" evidence="1">
    <location>
        <begin position="251"/>
        <end position="286"/>
    </location>
</feature>